<evidence type="ECO:0000256" key="15">
    <source>
        <dbReference type="ARBA" id="ARBA00023228"/>
    </source>
</evidence>
<organism evidence="24 25">
    <name type="scientific">Laticauda laticaudata</name>
    <name type="common">Blue-ringed sea krait</name>
    <name type="synonym">Blue-lipped sea krait</name>
    <dbReference type="NCBI Taxonomy" id="8630"/>
    <lineage>
        <taxon>Eukaryota</taxon>
        <taxon>Metazoa</taxon>
        <taxon>Chordata</taxon>
        <taxon>Craniata</taxon>
        <taxon>Vertebrata</taxon>
        <taxon>Euteleostomi</taxon>
        <taxon>Lepidosauria</taxon>
        <taxon>Squamata</taxon>
        <taxon>Bifurcata</taxon>
        <taxon>Unidentata</taxon>
        <taxon>Episquamata</taxon>
        <taxon>Toxicofera</taxon>
        <taxon>Serpentes</taxon>
        <taxon>Colubroidea</taxon>
        <taxon>Elapidae</taxon>
        <taxon>Laticaudinae</taxon>
        <taxon>Laticauda</taxon>
    </lineage>
</organism>
<comment type="similarity">
    <text evidence="5">Belongs to the FNBP1 family.</text>
</comment>
<name>A0A8C5STU8_LATLA</name>
<keyword evidence="12" id="KW-0446">Lipid-binding</keyword>
<dbReference type="PRINTS" id="PR00081">
    <property type="entry name" value="GDHRDH"/>
</dbReference>
<keyword evidence="20" id="KW-1133">Transmembrane helix</keyword>
<evidence type="ECO:0000256" key="1">
    <source>
        <dbReference type="ARBA" id="ARBA00004236"/>
    </source>
</evidence>
<evidence type="ECO:0000256" key="8">
    <source>
        <dbReference type="ARBA" id="ARBA00022490"/>
    </source>
</evidence>
<keyword evidence="6 16" id="KW-0728">SH3 domain</keyword>
<dbReference type="Gene3D" id="1.20.1270.60">
    <property type="entry name" value="Arfaptin homology (AH) domain/BAR domain"/>
    <property type="match status" value="1"/>
</dbReference>
<dbReference type="InterPro" id="IPR057871">
    <property type="entry name" value="HR1_CIP4_FNBP1L"/>
</dbReference>
<feature type="compositionally biased region" description="Basic and acidic residues" evidence="19">
    <location>
        <begin position="598"/>
        <end position="611"/>
    </location>
</feature>
<dbReference type="Pfam" id="PF00018">
    <property type="entry name" value="SH3_1"/>
    <property type="match status" value="1"/>
</dbReference>
<dbReference type="InterPro" id="IPR001060">
    <property type="entry name" value="FCH_dom"/>
</dbReference>
<dbReference type="GO" id="GO:0005856">
    <property type="term" value="C:cytoskeleton"/>
    <property type="evidence" value="ECO:0007669"/>
    <property type="project" value="UniProtKB-SubCell"/>
</dbReference>
<dbReference type="GO" id="GO:0006897">
    <property type="term" value="P:endocytosis"/>
    <property type="evidence" value="ECO:0007669"/>
    <property type="project" value="UniProtKB-KW"/>
</dbReference>
<dbReference type="FunFam" id="2.30.30.40:FF:000203">
    <property type="entry name" value="Cdc42-interacting protein 4, isoform F"/>
    <property type="match status" value="1"/>
</dbReference>
<dbReference type="InterPro" id="IPR036291">
    <property type="entry name" value="NAD(P)-bd_dom_sf"/>
</dbReference>
<dbReference type="Gene3D" id="2.30.30.40">
    <property type="entry name" value="SH3 Domains"/>
    <property type="match status" value="1"/>
</dbReference>
<reference evidence="24" key="1">
    <citation type="submission" date="2025-08" db="UniProtKB">
        <authorList>
            <consortium name="Ensembl"/>
        </authorList>
    </citation>
    <scope>IDENTIFICATION</scope>
</reference>
<dbReference type="PRINTS" id="PR00080">
    <property type="entry name" value="SDRFAMILY"/>
</dbReference>
<comment type="subcellular location">
    <subcellularLocation>
        <location evidence="1">Cell membrane</location>
    </subcellularLocation>
    <subcellularLocation>
        <location evidence="4">Cytoplasm</location>
        <location evidence="4">Cell cortex</location>
    </subcellularLocation>
    <subcellularLocation>
        <location evidence="2">Cytoplasm</location>
        <location evidence="2">Cytoskeleton</location>
    </subcellularLocation>
    <subcellularLocation>
        <location evidence="3">Lysosome</location>
    </subcellularLocation>
</comment>
<evidence type="ECO:0000256" key="12">
    <source>
        <dbReference type="ARBA" id="ARBA00023121"/>
    </source>
</evidence>
<evidence type="ECO:0000256" key="13">
    <source>
        <dbReference type="ARBA" id="ARBA00023136"/>
    </source>
</evidence>
<dbReference type="SMART" id="SM00055">
    <property type="entry name" value="FCH"/>
    <property type="match status" value="1"/>
</dbReference>
<evidence type="ECO:0000256" key="20">
    <source>
        <dbReference type="SAM" id="Phobius"/>
    </source>
</evidence>
<feature type="coiled-coil region" evidence="18">
    <location>
        <begin position="338"/>
        <end position="421"/>
    </location>
</feature>
<dbReference type="InterPro" id="IPR027267">
    <property type="entry name" value="AH/BAR_dom_sf"/>
</dbReference>
<keyword evidence="9" id="KW-0254">Endocytosis</keyword>
<accession>A0A8C5STU8</accession>
<evidence type="ECO:0000313" key="24">
    <source>
        <dbReference type="Ensembl" id="ENSLLTP00000022535.1"/>
    </source>
</evidence>
<evidence type="ECO:0000256" key="9">
    <source>
        <dbReference type="ARBA" id="ARBA00022583"/>
    </source>
</evidence>
<evidence type="ECO:0000256" key="7">
    <source>
        <dbReference type="ARBA" id="ARBA00022475"/>
    </source>
</evidence>
<dbReference type="PROSITE" id="PS51741">
    <property type="entry name" value="F_BAR"/>
    <property type="match status" value="1"/>
</dbReference>
<dbReference type="InterPro" id="IPR057870">
    <property type="entry name" value="HR1_TOCA"/>
</dbReference>
<keyword evidence="13 20" id="KW-0472">Membrane</keyword>
<dbReference type="InterPro" id="IPR001452">
    <property type="entry name" value="SH3_domain"/>
</dbReference>
<feature type="domain" description="F-BAR" evidence="22">
    <location>
        <begin position="240"/>
        <end position="510"/>
    </location>
</feature>
<dbReference type="Gene3D" id="6.10.140.470">
    <property type="match status" value="1"/>
</dbReference>
<evidence type="ECO:0000256" key="5">
    <source>
        <dbReference type="ARBA" id="ARBA00009426"/>
    </source>
</evidence>
<keyword evidence="20" id="KW-0812">Transmembrane</keyword>
<dbReference type="SUPFAM" id="SSF50044">
    <property type="entry name" value="SH3-domain"/>
    <property type="match status" value="1"/>
</dbReference>
<dbReference type="GO" id="GO:0007165">
    <property type="term" value="P:signal transduction"/>
    <property type="evidence" value="ECO:0007669"/>
    <property type="project" value="InterPro"/>
</dbReference>
<dbReference type="PROSITE" id="PS51860">
    <property type="entry name" value="REM_1"/>
    <property type="match status" value="1"/>
</dbReference>
<dbReference type="Pfam" id="PF25610">
    <property type="entry name" value="HR1_TOCA"/>
    <property type="match status" value="1"/>
</dbReference>
<dbReference type="PROSITE" id="PS00061">
    <property type="entry name" value="ADH_SHORT"/>
    <property type="match status" value="1"/>
</dbReference>
<evidence type="ECO:0000256" key="3">
    <source>
        <dbReference type="ARBA" id="ARBA00004371"/>
    </source>
</evidence>
<dbReference type="PANTHER" id="PTHR15735:SF17">
    <property type="entry name" value="CDC42-INTERACTING PROTEIN 4"/>
    <property type="match status" value="1"/>
</dbReference>
<evidence type="ECO:0000259" key="21">
    <source>
        <dbReference type="PROSITE" id="PS50002"/>
    </source>
</evidence>
<feature type="domain" description="REM-1" evidence="23">
    <location>
        <begin position="586"/>
        <end position="663"/>
    </location>
</feature>
<gene>
    <name evidence="24" type="primary">TRIP10</name>
</gene>
<keyword evidence="8" id="KW-0963">Cytoplasm</keyword>
<dbReference type="Proteomes" id="UP000694406">
    <property type="component" value="Unplaced"/>
</dbReference>
<dbReference type="SUPFAM" id="SSF103657">
    <property type="entry name" value="BAR/IMD domain-like"/>
    <property type="match status" value="1"/>
</dbReference>
<evidence type="ECO:0000256" key="19">
    <source>
        <dbReference type="SAM" id="MobiDB-lite"/>
    </source>
</evidence>
<evidence type="ECO:0000256" key="2">
    <source>
        <dbReference type="ARBA" id="ARBA00004245"/>
    </source>
</evidence>
<dbReference type="AlphaFoldDB" id="A0A8C5STU8"/>
<proteinExistence type="inferred from homology"/>
<keyword evidence="14" id="KW-0206">Cytoskeleton</keyword>
<dbReference type="GO" id="GO:0005764">
    <property type="term" value="C:lysosome"/>
    <property type="evidence" value="ECO:0007669"/>
    <property type="project" value="UniProtKB-SubCell"/>
</dbReference>
<dbReference type="InterPro" id="IPR011072">
    <property type="entry name" value="HR1_rho-bd"/>
</dbReference>
<dbReference type="PROSITE" id="PS50002">
    <property type="entry name" value="SH3"/>
    <property type="match status" value="1"/>
</dbReference>
<feature type="region of interest" description="Disordered" evidence="19">
    <location>
        <begin position="584"/>
        <end position="611"/>
    </location>
</feature>
<dbReference type="Pfam" id="PF00106">
    <property type="entry name" value="adh_short"/>
    <property type="match status" value="1"/>
</dbReference>
<feature type="domain" description="SH3" evidence="21">
    <location>
        <begin position="730"/>
        <end position="792"/>
    </location>
</feature>
<feature type="compositionally biased region" description="Polar residues" evidence="19">
    <location>
        <begin position="535"/>
        <end position="547"/>
    </location>
</feature>
<feature type="region of interest" description="Disordered" evidence="19">
    <location>
        <begin position="687"/>
        <end position="712"/>
    </location>
</feature>
<dbReference type="GO" id="GO:0042802">
    <property type="term" value="F:identical protein binding"/>
    <property type="evidence" value="ECO:0007669"/>
    <property type="project" value="Ensembl"/>
</dbReference>
<keyword evidence="11 17" id="KW-0175">Coiled coil</keyword>
<feature type="compositionally biased region" description="Polar residues" evidence="19">
    <location>
        <begin position="702"/>
        <end position="712"/>
    </location>
</feature>
<dbReference type="InterPro" id="IPR031160">
    <property type="entry name" value="F_BAR_dom"/>
</dbReference>
<feature type="region of interest" description="Disordered" evidence="19">
    <location>
        <begin position="526"/>
        <end position="560"/>
    </location>
</feature>
<keyword evidence="7" id="KW-1003">Cell membrane</keyword>
<evidence type="ECO:0000259" key="22">
    <source>
        <dbReference type="PROSITE" id="PS51741"/>
    </source>
</evidence>
<keyword evidence="10" id="KW-0560">Oxidoreductase</keyword>
<keyword evidence="15" id="KW-0458">Lysosome</keyword>
<dbReference type="GO" id="GO:0008289">
    <property type="term" value="F:lipid binding"/>
    <property type="evidence" value="ECO:0007669"/>
    <property type="project" value="UniProtKB-KW"/>
</dbReference>
<evidence type="ECO:0000256" key="4">
    <source>
        <dbReference type="ARBA" id="ARBA00004544"/>
    </source>
</evidence>
<evidence type="ECO:0000256" key="6">
    <source>
        <dbReference type="ARBA" id="ARBA00022443"/>
    </source>
</evidence>
<evidence type="ECO:0000256" key="10">
    <source>
        <dbReference type="ARBA" id="ARBA00023002"/>
    </source>
</evidence>
<evidence type="ECO:0000259" key="23">
    <source>
        <dbReference type="PROSITE" id="PS51860"/>
    </source>
</evidence>
<dbReference type="FunFam" id="1.20.1270.60:FF:000002">
    <property type="entry name" value="Formin-binding protein 1-like isoform 1"/>
    <property type="match status" value="1"/>
</dbReference>
<dbReference type="GeneTree" id="ENSGT00950000183047"/>
<dbReference type="InterPro" id="IPR020904">
    <property type="entry name" value="Sc_DH/Rdtase_CS"/>
</dbReference>
<evidence type="ECO:0000313" key="25">
    <source>
        <dbReference type="Proteomes" id="UP000694406"/>
    </source>
</evidence>
<evidence type="ECO:0000256" key="11">
    <source>
        <dbReference type="ARBA" id="ARBA00023054"/>
    </source>
</evidence>
<dbReference type="GO" id="GO:0016491">
    <property type="term" value="F:oxidoreductase activity"/>
    <property type="evidence" value="ECO:0007669"/>
    <property type="project" value="UniProtKB-KW"/>
</dbReference>
<reference evidence="24" key="2">
    <citation type="submission" date="2025-09" db="UniProtKB">
        <authorList>
            <consortium name="Ensembl"/>
        </authorList>
    </citation>
    <scope>IDENTIFICATION</scope>
</reference>
<evidence type="ECO:0000256" key="16">
    <source>
        <dbReference type="PROSITE-ProRule" id="PRU00192"/>
    </source>
</evidence>
<dbReference type="GO" id="GO:0005938">
    <property type="term" value="C:cell cortex"/>
    <property type="evidence" value="ECO:0007669"/>
    <property type="project" value="UniProtKB-SubCell"/>
</dbReference>
<keyword evidence="25" id="KW-1185">Reference proteome</keyword>
<sequence length="792" mass="91188">MRIGFRDGAQFLQAKMAVRNVLVTGCSSGIGLALAVRLARDELKRFRVFATMRNLEKSEALKEQVGPALDKMLEIKELDVTSEDSIRLCVNSIPQRRVDVLVNNAGFGLIGPVESQSMASIQNLFDTNFFGLVRLIQEIFPDMKRRKRGHIVVMSSVLGLQGLLFNDIYSASKFAVEGFCESLALQALKFGIRISLIEPGPVLSEFERKLYEEAASMDLSGVDKETLDIFHNFYLTYSKEVFTALGQSPEEVAEDQFDTIERHTQWGLDLMDRYAKFVKERTEIEQTYAKQLRNLVKKHLPKRTSREDPDTKFCQYHAFLQVVKELNDFAGQREVIAEDLLAQICVELSKDLQELKQERKLYLQEGRRAQQQLENSFKQLENSKRKFERDCREAEKAVLNAEKLDQDINTTKADVEKAKQQANLRSHMAEESKNEYASYLQKFNHNQNQFYFLEMPQIFNKMQEMDERRTRRLKGGYRIFSEIEQQVMPIIGKCLEGMKAAAEVVDEKNDSQMLIELHKSGFKRPGDMDFEDFSQPMNRTSSDSSLGTPRGTLDGRLDPRLLGKNKGKRWLFSRKNKTVITEDFSHLPPEQRRKKLQQKIEERSRELQKELDQRDALNKMKDVYQKTPQMGDPNSLEPKISETLGNIERLRLEIQKCEAWLADAEKRMLSNRPDTVTHYNRHLDPASALNNNCSHEKDSPDTTHSNESQDTLNQPIYTEFDEDFEEELASPIGTCVAMYQFEGSSEGTISIQEGEELNLMEEDKGDGWTRVRRRSKGGEGYVPTSYLRLSVN</sequence>
<dbReference type="GO" id="GO:0005886">
    <property type="term" value="C:plasma membrane"/>
    <property type="evidence" value="ECO:0007669"/>
    <property type="project" value="UniProtKB-SubCell"/>
</dbReference>
<dbReference type="SMART" id="SM00326">
    <property type="entry name" value="SH3"/>
    <property type="match status" value="1"/>
</dbReference>
<dbReference type="Ensembl" id="ENSLLTT00000023372.1">
    <property type="protein sequence ID" value="ENSLLTP00000022535.1"/>
    <property type="gene ID" value="ENSLLTG00000016753.1"/>
</dbReference>
<protein>
    <submittedName>
        <fullName evidence="24">Thyroid hormone receptor interactor 10</fullName>
    </submittedName>
</protein>
<dbReference type="CDD" id="cd11628">
    <property type="entry name" value="HR1_CIP4_FNBP1L"/>
    <property type="match status" value="1"/>
</dbReference>
<dbReference type="Gene3D" id="3.40.50.720">
    <property type="entry name" value="NAD(P)-binding Rossmann-like Domain"/>
    <property type="match status" value="1"/>
</dbReference>
<feature type="transmembrane region" description="Helical" evidence="20">
    <location>
        <begin position="20"/>
        <end position="39"/>
    </location>
</feature>
<dbReference type="InterPro" id="IPR002347">
    <property type="entry name" value="SDR_fam"/>
</dbReference>
<dbReference type="CDD" id="cd11911">
    <property type="entry name" value="SH3_CIP4-like"/>
    <property type="match status" value="1"/>
</dbReference>
<dbReference type="GO" id="GO:0005654">
    <property type="term" value="C:nucleoplasm"/>
    <property type="evidence" value="ECO:0007669"/>
    <property type="project" value="Ensembl"/>
</dbReference>
<dbReference type="InterPro" id="IPR036028">
    <property type="entry name" value="SH3-like_dom_sf"/>
</dbReference>
<evidence type="ECO:0000256" key="18">
    <source>
        <dbReference type="SAM" id="Coils"/>
    </source>
</evidence>
<dbReference type="Pfam" id="PF00611">
    <property type="entry name" value="FCH"/>
    <property type="match status" value="1"/>
</dbReference>
<evidence type="ECO:0000256" key="14">
    <source>
        <dbReference type="ARBA" id="ARBA00023212"/>
    </source>
</evidence>
<dbReference type="PANTHER" id="PTHR15735">
    <property type="entry name" value="FCH AND DOUBLE SH3 DOMAINS PROTEIN"/>
    <property type="match status" value="1"/>
</dbReference>
<dbReference type="SUPFAM" id="SSF51735">
    <property type="entry name" value="NAD(P)-binding Rossmann-fold domains"/>
    <property type="match status" value="1"/>
</dbReference>
<evidence type="ECO:0000256" key="17">
    <source>
        <dbReference type="PROSITE-ProRule" id="PRU01077"/>
    </source>
</evidence>